<dbReference type="OrthoDB" id="9812874at2"/>
<evidence type="ECO:0000256" key="4">
    <source>
        <dbReference type="ARBA" id="ARBA00035178"/>
    </source>
</evidence>
<evidence type="ECO:0000313" key="7">
    <source>
        <dbReference type="Proteomes" id="UP000182569"/>
    </source>
</evidence>
<keyword evidence="2 5" id="KW-0689">Ribosomal protein</keyword>
<proteinExistence type="inferred from homology"/>
<evidence type="ECO:0000256" key="1">
    <source>
        <dbReference type="ARBA" id="ARBA00008560"/>
    </source>
</evidence>
<dbReference type="RefSeq" id="WP_071613246.1">
    <property type="nucleotide sequence ID" value="NZ_CP015756.1"/>
</dbReference>
<protein>
    <recommendedName>
        <fullName evidence="4 5">Large ribosomal subunit protein bL32</fullName>
    </recommendedName>
</protein>
<dbReference type="KEGG" id="ceu:A7L45_13170"/>
<dbReference type="EMBL" id="CP015756">
    <property type="protein sequence ID" value="APC40953.1"/>
    <property type="molecule type" value="Genomic_DNA"/>
</dbReference>
<gene>
    <name evidence="5" type="primary">rpmF</name>
    <name evidence="6" type="ORF">A7L45_13170</name>
</gene>
<dbReference type="NCBIfam" id="TIGR01031">
    <property type="entry name" value="rpmF_bact"/>
    <property type="match status" value="1"/>
</dbReference>
<dbReference type="GO" id="GO:0015934">
    <property type="term" value="C:large ribosomal subunit"/>
    <property type="evidence" value="ECO:0007669"/>
    <property type="project" value="InterPro"/>
</dbReference>
<dbReference type="Pfam" id="PF01783">
    <property type="entry name" value="Ribosomal_L32p"/>
    <property type="match status" value="1"/>
</dbReference>
<dbReference type="InterPro" id="IPR002677">
    <property type="entry name" value="Ribosomal_bL32"/>
</dbReference>
<dbReference type="STRING" id="1552.A7L45_13170"/>
<dbReference type="GO" id="GO:0003735">
    <property type="term" value="F:structural constituent of ribosome"/>
    <property type="evidence" value="ECO:0007669"/>
    <property type="project" value="InterPro"/>
</dbReference>
<organism evidence="6 7">
    <name type="scientific">Clostridium estertheticum subsp. estertheticum</name>
    <dbReference type="NCBI Taxonomy" id="1552"/>
    <lineage>
        <taxon>Bacteria</taxon>
        <taxon>Bacillati</taxon>
        <taxon>Bacillota</taxon>
        <taxon>Clostridia</taxon>
        <taxon>Eubacteriales</taxon>
        <taxon>Clostridiaceae</taxon>
        <taxon>Clostridium</taxon>
    </lineage>
</organism>
<dbReference type="GO" id="GO:0006412">
    <property type="term" value="P:translation"/>
    <property type="evidence" value="ECO:0007669"/>
    <property type="project" value="UniProtKB-UniRule"/>
</dbReference>
<dbReference type="InterPro" id="IPR011332">
    <property type="entry name" value="Ribosomal_zn-bd"/>
</dbReference>
<dbReference type="PANTHER" id="PTHR35534:SF1">
    <property type="entry name" value="LARGE RIBOSOMAL SUBUNIT PROTEIN BL32"/>
    <property type="match status" value="1"/>
</dbReference>
<evidence type="ECO:0000313" key="6">
    <source>
        <dbReference type="EMBL" id="APC40953.1"/>
    </source>
</evidence>
<accession>A0A1J0GHX0</accession>
<dbReference type="GeneID" id="83593451"/>
<reference evidence="7" key="1">
    <citation type="journal article" date="2016" name="Front. Microbiol.">
        <title>Complete Genome Sequence of Clostridium estertheticum DSM 8809, a Microbe Identified in Spoiled Vacuum Packed Beef.</title>
        <authorList>
            <person name="Yu Z."/>
            <person name="Gunn L."/>
            <person name="Brennan E."/>
            <person name="Reid R."/>
            <person name="Wall P.G."/>
            <person name="Gaora O.P."/>
            <person name="Hurley D."/>
            <person name="Bolton D."/>
            <person name="Fanning S."/>
        </authorList>
    </citation>
    <scope>NUCLEOTIDE SEQUENCE [LARGE SCALE GENOMIC DNA]</scope>
    <source>
        <strain evidence="7">DSM 8809</strain>
    </source>
</reference>
<dbReference type="AlphaFoldDB" id="A0A1J0GHX0"/>
<name>A0A1J0GHX0_9CLOT</name>
<keyword evidence="7" id="KW-1185">Reference proteome</keyword>
<dbReference type="InterPro" id="IPR044957">
    <property type="entry name" value="Ribosomal_bL32_bact"/>
</dbReference>
<dbReference type="PANTHER" id="PTHR35534">
    <property type="entry name" value="50S RIBOSOMAL PROTEIN L32"/>
    <property type="match status" value="1"/>
</dbReference>
<evidence type="ECO:0000256" key="3">
    <source>
        <dbReference type="ARBA" id="ARBA00023274"/>
    </source>
</evidence>
<evidence type="ECO:0000256" key="5">
    <source>
        <dbReference type="HAMAP-Rule" id="MF_00340"/>
    </source>
</evidence>
<comment type="similarity">
    <text evidence="1 5">Belongs to the bacterial ribosomal protein bL32 family.</text>
</comment>
<dbReference type="HAMAP" id="MF_00340">
    <property type="entry name" value="Ribosomal_bL32"/>
    <property type="match status" value="1"/>
</dbReference>
<sequence>MGNPARKFSKGRRDSRRAQTFKLGLPGIVECPQCHDMKLAHRVCKNCGYYKNREVVSMEQK</sequence>
<evidence type="ECO:0000256" key="2">
    <source>
        <dbReference type="ARBA" id="ARBA00022980"/>
    </source>
</evidence>
<keyword evidence="3 5" id="KW-0687">Ribonucleoprotein</keyword>
<dbReference type="SUPFAM" id="SSF57829">
    <property type="entry name" value="Zn-binding ribosomal proteins"/>
    <property type="match status" value="1"/>
</dbReference>
<dbReference type="Proteomes" id="UP000182569">
    <property type="component" value="Chromosome"/>
</dbReference>